<feature type="compositionally biased region" description="Basic and acidic residues" evidence="1">
    <location>
        <begin position="1"/>
        <end position="10"/>
    </location>
</feature>
<proteinExistence type="predicted"/>
<dbReference type="AlphaFoldDB" id="A0A8X6X8E1"/>
<accession>A0A8X6X8E1</accession>
<feature type="region of interest" description="Disordered" evidence="1">
    <location>
        <begin position="1"/>
        <end position="25"/>
    </location>
</feature>
<evidence type="ECO:0000313" key="4">
    <source>
        <dbReference type="Proteomes" id="UP000886998"/>
    </source>
</evidence>
<dbReference type="EMBL" id="BMAV01006740">
    <property type="protein sequence ID" value="GFY48986.1"/>
    <property type="molecule type" value="Genomic_DNA"/>
</dbReference>
<gene>
    <name evidence="2" type="ORF">TNIN_113951</name>
    <name evidence="3" type="ORF">TNIN_113991</name>
</gene>
<keyword evidence="4" id="KW-1185">Reference proteome</keyword>
<evidence type="ECO:0000256" key="1">
    <source>
        <dbReference type="SAM" id="MobiDB-lite"/>
    </source>
</evidence>
<protein>
    <submittedName>
        <fullName evidence="2">Uncharacterized protein</fullName>
    </submittedName>
</protein>
<sequence>MGSRPREDFGMIHASEGSKNGSPGTVWGAEPKYEITFKKSLKVCRLWPEFHSFAAQNGASQKGFPGVIGYTRKESVTSFKTFM</sequence>
<reference evidence="2" key="1">
    <citation type="submission" date="2020-08" db="EMBL/GenBank/DDBJ databases">
        <title>Multicomponent nature underlies the extraordinary mechanical properties of spider dragline silk.</title>
        <authorList>
            <person name="Kono N."/>
            <person name="Nakamura H."/>
            <person name="Mori M."/>
            <person name="Yoshida Y."/>
            <person name="Ohtoshi R."/>
            <person name="Malay A.D."/>
            <person name="Moran D.A.P."/>
            <person name="Tomita M."/>
            <person name="Numata K."/>
            <person name="Arakawa K."/>
        </authorList>
    </citation>
    <scope>NUCLEOTIDE SEQUENCE</scope>
</reference>
<comment type="caution">
    <text evidence="2">The sequence shown here is derived from an EMBL/GenBank/DDBJ whole genome shotgun (WGS) entry which is preliminary data.</text>
</comment>
<dbReference type="EMBL" id="BMAV01006740">
    <property type="protein sequence ID" value="GFY48982.1"/>
    <property type="molecule type" value="Genomic_DNA"/>
</dbReference>
<dbReference type="Proteomes" id="UP000886998">
    <property type="component" value="Unassembled WGS sequence"/>
</dbReference>
<evidence type="ECO:0000313" key="3">
    <source>
        <dbReference type="EMBL" id="GFY48986.1"/>
    </source>
</evidence>
<name>A0A8X6X8E1_9ARAC</name>
<evidence type="ECO:0000313" key="2">
    <source>
        <dbReference type="EMBL" id="GFY48982.1"/>
    </source>
</evidence>
<organism evidence="2 4">
    <name type="scientific">Trichonephila inaurata madagascariensis</name>
    <dbReference type="NCBI Taxonomy" id="2747483"/>
    <lineage>
        <taxon>Eukaryota</taxon>
        <taxon>Metazoa</taxon>
        <taxon>Ecdysozoa</taxon>
        <taxon>Arthropoda</taxon>
        <taxon>Chelicerata</taxon>
        <taxon>Arachnida</taxon>
        <taxon>Araneae</taxon>
        <taxon>Araneomorphae</taxon>
        <taxon>Entelegynae</taxon>
        <taxon>Araneoidea</taxon>
        <taxon>Nephilidae</taxon>
        <taxon>Trichonephila</taxon>
        <taxon>Trichonephila inaurata</taxon>
    </lineage>
</organism>